<evidence type="ECO:0000313" key="2">
    <source>
        <dbReference type="EMBL" id="QQR93149.1"/>
    </source>
</evidence>
<protein>
    <submittedName>
        <fullName evidence="2">Class I SAM-dependent methyltransferase</fullName>
    </submittedName>
</protein>
<dbReference type="InterPro" id="IPR029063">
    <property type="entry name" value="SAM-dependent_MTases_sf"/>
</dbReference>
<keyword evidence="1" id="KW-0472">Membrane</keyword>
<dbReference type="GO" id="GO:0032259">
    <property type="term" value="P:methylation"/>
    <property type="evidence" value="ECO:0007669"/>
    <property type="project" value="UniProtKB-KW"/>
</dbReference>
<dbReference type="CDD" id="cd02440">
    <property type="entry name" value="AdoMet_MTases"/>
    <property type="match status" value="1"/>
</dbReference>
<keyword evidence="2" id="KW-0808">Transferase</keyword>
<dbReference type="PANTHER" id="PTHR43861">
    <property type="entry name" value="TRANS-ACONITATE 2-METHYLTRANSFERASE-RELATED"/>
    <property type="match status" value="1"/>
</dbReference>
<organism evidence="2">
    <name type="scientific">Candidatus Iainarchaeum sp</name>
    <dbReference type="NCBI Taxonomy" id="3101447"/>
    <lineage>
        <taxon>Archaea</taxon>
        <taxon>Candidatus Iainarchaeota</taxon>
        <taxon>Candidatus Iainarchaeia</taxon>
        <taxon>Candidatus Iainarchaeales</taxon>
        <taxon>Candidatus Iainarchaeaceae</taxon>
        <taxon>Candidatus Iainarchaeum</taxon>
    </lineage>
</organism>
<name>A0A7T9DKS9_9ARCH</name>
<evidence type="ECO:0000256" key="1">
    <source>
        <dbReference type="SAM" id="Phobius"/>
    </source>
</evidence>
<keyword evidence="1" id="KW-1133">Transmembrane helix</keyword>
<keyword evidence="1" id="KW-0812">Transmembrane</keyword>
<dbReference type="Pfam" id="PF13489">
    <property type="entry name" value="Methyltransf_23"/>
    <property type="match status" value="1"/>
</dbReference>
<accession>A0A7T9DKS9</accession>
<sequence>MTMFFVPFAKLVLAKLQRFHSIRCIELDVLTKYLSPKSGEKIIDIGCGKGFYCDFLFHKGIEAHGIDPSKRDIAFAQIIQHKGIHVQVAEGEAIPYKNSEFDRAVSVCVLEHTRDDKKVLQEVHRVLKKNGTFALSVDTLDSPNYGVAYRAQHAKEHFVNQYYTREKLVKLLQSTGFEVVDTQYLFGSGVATRIMHVGSFFHFGFWFLALFPIIYPILWVDHQLNRTLSHGMILVVHARKK</sequence>
<proteinExistence type="predicted"/>
<dbReference type="Proteomes" id="UP000596004">
    <property type="component" value="Chromosome"/>
</dbReference>
<keyword evidence="2" id="KW-0489">Methyltransferase</keyword>
<feature type="transmembrane region" description="Helical" evidence="1">
    <location>
        <begin position="200"/>
        <end position="220"/>
    </location>
</feature>
<dbReference type="AlphaFoldDB" id="A0A7T9DKS9"/>
<dbReference type="GO" id="GO:0008168">
    <property type="term" value="F:methyltransferase activity"/>
    <property type="evidence" value="ECO:0007669"/>
    <property type="project" value="UniProtKB-KW"/>
</dbReference>
<dbReference type="Gene3D" id="3.40.50.150">
    <property type="entry name" value="Vaccinia Virus protein VP39"/>
    <property type="match status" value="1"/>
</dbReference>
<reference evidence="2" key="1">
    <citation type="submission" date="2020-11" db="EMBL/GenBank/DDBJ databases">
        <title>Connecting structure to function with the recovery of over 1000 high-quality activated sludge metagenome-assembled genomes encoding full-length rRNA genes using long-read sequencing.</title>
        <authorList>
            <person name="Singleton C.M."/>
            <person name="Petriglieri F."/>
            <person name="Kristensen J.M."/>
            <person name="Kirkegaard R.H."/>
            <person name="Michaelsen T.Y."/>
            <person name="Andersen M.H."/>
            <person name="Karst S.M."/>
            <person name="Dueholm M.S."/>
            <person name="Nielsen P.H."/>
            <person name="Albertsen M."/>
        </authorList>
    </citation>
    <scope>NUCLEOTIDE SEQUENCE</scope>
    <source>
        <strain evidence="2">Fred_18-Q3-R57-64_BAT3C.431</strain>
    </source>
</reference>
<dbReference type="EMBL" id="CP064981">
    <property type="protein sequence ID" value="QQR93149.1"/>
    <property type="molecule type" value="Genomic_DNA"/>
</dbReference>
<gene>
    <name evidence="2" type="ORF">IPJ89_02840</name>
</gene>
<dbReference type="SUPFAM" id="SSF53335">
    <property type="entry name" value="S-adenosyl-L-methionine-dependent methyltransferases"/>
    <property type="match status" value="1"/>
</dbReference>